<dbReference type="EMBL" id="NMOS02000011">
    <property type="protein sequence ID" value="RDH40297.1"/>
    <property type="molecule type" value="Genomic_DNA"/>
</dbReference>
<keyword evidence="1" id="KW-0472">Membrane</keyword>
<reference evidence="3 4" key="1">
    <citation type="journal article" date="2017" name="Int. J. Syst. Evol. Microbiol.">
        <title>Aquarickettsiella crustaci n. gen. n. sp. (Gammaproteobacteria: Legionellales: Coxiellaceae); a bacterial pathogen of the freshwater crustacean: Gammarus fossarum (Malacostraca: Amphipoda).</title>
        <authorList>
            <person name="Bojko J."/>
            <person name="Dunn A.M."/>
            <person name="Stebbing P.D."/>
            <person name="Van Aerle R."/>
            <person name="Bacela-Spychalska K."/>
            <person name="Bean T.P."/>
            <person name="Stentiford G.D."/>
        </authorList>
    </citation>
    <scope>NUCLEOTIDE SEQUENCE [LARGE SCALE GENOMIC DNA]</scope>
    <source>
        <strain evidence="3">RA15029</strain>
    </source>
</reference>
<protein>
    <submittedName>
        <fullName evidence="3">PH domain-containing protein</fullName>
    </submittedName>
</protein>
<dbReference type="Proteomes" id="UP000226429">
    <property type="component" value="Unassembled WGS sequence"/>
</dbReference>
<dbReference type="PANTHER" id="PTHR37938">
    <property type="entry name" value="BLL0215 PROTEIN"/>
    <property type="match status" value="1"/>
</dbReference>
<keyword evidence="1" id="KW-0812">Transmembrane</keyword>
<keyword evidence="1" id="KW-1133">Transmembrane helix</keyword>
<keyword evidence="4" id="KW-1185">Reference proteome</keyword>
<evidence type="ECO:0000313" key="3">
    <source>
        <dbReference type="EMBL" id="RDH40297.1"/>
    </source>
</evidence>
<evidence type="ECO:0000313" key="4">
    <source>
        <dbReference type="Proteomes" id="UP000226429"/>
    </source>
</evidence>
<feature type="transmembrane region" description="Helical" evidence="1">
    <location>
        <begin position="21"/>
        <end position="43"/>
    </location>
</feature>
<feature type="domain" description="YdbS-like PH" evidence="2">
    <location>
        <begin position="65"/>
        <end position="126"/>
    </location>
</feature>
<gene>
    <name evidence="3" type="ORF">CFE62_004620</name>
</gene>
<dbReference type="InterPro" id="IPR005182">
    <property type="entry name" value="YdbS-like_PH"/>
</dbReference>
<evidence type="ECO:0000256" key="1">
    <source>
        <dbReference type="SAM" id="Phobius"/>
    </source>
</evidence>
<comment type="caution">
    <text evidence="3">The sequence shown here is derived from an EMBL/GenBank/DDBJ whole genome shotgun (WGS) entry which is preliminary data.</text>
</comment>
<dbReference type="PANTHER" id="PTHR37938:SF1">
    <property type="entry name" value="BLL0215 PROTEIN"/>
    <property type="match status" value="1"/>
</dbReference>
<sequence length="150" mass="17274">MNYIDKILLSDEKLIYRSHPHWIIFFRPVISLLLAICAFYWGLILMADLAGLITLLSCLSALMVYYTSEFGITNQRVIIKLGFIRRYSFENALNRIEAVEVEQSILGRLLDYGTIRIRGVGGSAELFPAVPNPLLFRHKVQTQIERQRTI</sequence>
<dbReference type="AlphaFoldDB" id="A0A370CIW9"/>
<organism evidence="3 4">
    <name type="scientific">Candidatus Aquirickettsiella gammari</name>
    <dbReference type="NCBI Taxonomy" id="2016198"/>
    <lineage>
        <taxon>Bacteria</taxon>
        <taxon>Pseudomonadati</taxon>
        <taxon>Pseudomonadota</taxon>
        <taxon>Gammaproteobacteria</taxon>
        <taxon>Legionellales</taxon>
        <taxon>Coxiellaceae</taxon>
        <taxon>Candidatus Aquirickettsiella</taxon>
    </lineage>
</organism>
<name>A0A370CIW9_9COXI</name>
<evidence type="ECO:0000259" key="2">
    <source>
        <dbReference type="Pfam" id="PF03703"/>
    </source>
</evidence>
<dbReference type="Pfam" id="PF03703">
    <property type="entry name" value="bPH_2"/>
    <property type="match status" value="1"/>
</dbReference>
<proteinExistence type="predicted"/>
<feature type="transmembrane region" description="Helical" evidence="1">
    <location>
        <begin position="49"/>
        <end position="66"/>
    </location>
</feature>
<reference evidence="3 4" key="2">
    <citation type="journal article" date="2018" name="J. Invertebr. Pathol.">
        <title>'Candidatus Aquirickettsiella gammari' (Gammaproteobacteria: Legionellales: Coxiellaceae): A bacterial pathogen of the freshwater crustacean Gammarus fossarum (Malacostraca: Amphipoda).</title>
        <authorList>
            <person name="Bojko J."/>
            <person name="Dunn A.M."/>
            <person name="Stebbing P.D."/>
            <person name="van Aerle R."/>
            <person name="Bacela-Spychalska K."/>
            <person name="Bean T.P."/>
            <person name="Urrutia A."/>
            <person name="Stentiford G.D."/>
        </authorList>
    </citation>
    <scope>NUCLEOTIDE SEQUENCE [LARGE SCALE GENOMIC DNA]</scope>
    <source>
        <strain evidence="3">RA15029</strain>
    </source>
</reference>
<accession>A0A370CIW9</accession>